<evidence type="ECO:0000256" key="1">
    <source>
        <dbReference type="SAM" id="Phobius"/>
    </source>
</evidence>
<dbReference type="OrthoDB" id="9784844at2"/>
<keyword evidence="1" id="KW-0472">Membrane</keyword>
<dbReference type="InterPro" id="IPR010380">
    <property type="entry name" value="DUF975"/>
</dbReference>
<keyword evidence="1" id="KW-0812">Transmembrane</keyword>
<evidence type="ECO:0000313" key="3">
    <source>
        <dbReference type="Proteomes" id="UP000015961"/>
    </source>
</evidence>
<reference evidence="2 3" key="1">
    <citation type="submission" date="2013-03" db="EMBL/GenBank/DDBJ databases">
        <title>The Genome Sequence of Enterococcus sulfureus ATCC_49903 (PacBio/Illumina hybrid assembly).</title>
        <authorList>
            <consortium name="The Broad Institute Genomics Platform"/>
            <consortium name="The Broad Institute Genome Sequencing Center for Infectious Disease"/>
            <person name="Earl A."/>
            <person name="Russ C."/>
            <person name="Gilmore M."/>
            <person name="Surin D."/>
            <person name="Walker B."/>
            <person name="Young S."/>
            <person name="Zeng Q."/>
            <person name="Gargeya S."/>
            <person name="Fitzgerald M."/>
            <person name="Haas B."/>
            <person name="Abouelleil A."/>
            <person name="Allen A.W."/>
            <person name="Alvarado L."/>
            <person name="Arachchi H.M."/>
            <person name="Berlin A.M."/>
            <person name="Chapman S.B."/>
            <person name="Gainer-Dewar J."/>
            <person name="Goldberg J."/>
            <person name="Griggs A."/>
            <person name="Gujja S."/>
            <person name="Hansen M."/>
            <person name="Howarth C."/>
            <person name="Imamovic A."/>
            <person name="Ireland A."/>
            <person name="Larimer J."/>
            <person name="McCowan C."/>
            <person name="Murphy C."/>
            <person name="Pearson M."/>
            <person name="Poon T.W."/>
            <person name="Priest M."/>
            <person name="Roberts A."/>
            <person name="Saif S."/>
            <person name="Shea T."/>
            <person name="Sisk P."/>
            <person name="Sykes S."/>
            <person name="Wortman J."/>
            <person name="Nusbaum C."/>
            <person name="Birren B."/>
        </authorList>
    </citation>
    <scope>NUCLEOTIDE SEQUENCE [LARGE SCALE GENOMIC DNA]</scope>
    <source>
        <strain evidence="2 3">ATCC 49903</strain>
    </source>
</reference>
<accession>S0KV67</accession>
<keyword evidence="3" id="KW-1185">Reference proteome</keyword>
<dbReference type="Proteomes" id="UP000015961">
    <property type="component" value="Unassembled WGS sequence"/>
</dbReference>
<protein>
    <recommendedName>
        <fullName evidence="4">Integral membrane protein</fullName>
    </recommendedName>
</protein>
<evidence type="ECO:0000313" key="2">
    <source>
        <dbReference type="EMBL" id="EOT87586.1"/>
    </source>
</evidence>
<dbReference type="RefSeq" id="WP_016185139.1">
    <property type="nucleotide sequence ID" value="NZ_ASWO01000001.1"/>
</dbReference>
<proteinExistence type="predicted"/>
<feature type="transmembrane region" description="Helical" evidence="1">
    <location>
        <begin position="21"/>
        <end position="52"/>
    </location>
</feature>
<dbReference type="STRING" id="1140003.OMY_00649"/>
<comment type="caution">
    <text evidence="2">The sequence shown here is derived from an EMBL/GenBank/DDBJ whole genome shotgun (WGS) entry which is preliminary data.</text>
</comment>
<dbReference type="PATRIC" id="fig|1140003.3.peg.643"/>
<gene>
    <name evidence="2" type="ORF">I573_00642</name>
</gene>
<sequence length="230" mass="26092">MKKNRELKTEAKAMLKGNWMDAVLLNLVPTLLLLAVFYLILLPSFMLIYHFTGDGASITAQSNSGTSSGGQFISGLIGTFFSLAVTWTLLDMLRHKREKIVPFKDAFRTFTSPYALVIFVVYLLQTIFIALWSLLLIIPGIIKRYSYYQAYNIFYDTYEHTGERLGYLDCITASRKLMNGHKGQLFILEVSFIGWHILAIMTLGIGYLWLNPYIAATKAAFYDALPKELA</sequence>
<dbReference type="eggNOG" id="COG5523">
    <property type="taxonomic scope" value="Bacteria"/>
</dbReference>
<feature type="transmembrane region" description="Helical" evidence="1">
    <location>
        <begin position="185"/>
        <end position="210"/>
    </location>
</feature>
<name>S0KV67_9ENTE</name>
<dbReference type="AlphaFoldDB" id="S0KV67"/>
<evidence type="ECO:0008006" key="4">
    <source>
        <dbReference type="Google" id="ProtNLM"/>
    </source>
</evidence>
<feature type="transmembrane region" description="Helical" evidence="1">
    <location>
        <begin position="72"/>
        <end position="93"/>
    </location>
</feature>
<keyword evidence="1" id="KW-1133">Transmembrane helix</keyword>
<dbReference type="PANTHER" id="PTHR40076">
    <property type="entry name" value="MEMBRANE PROTEIN-RELATED"/>
    <property type="match status" value="1"/>
</dbReference>
<dbReference type="PANTHER" id="PTHR40076:SF1">
    <property type="entry name" value="MEMBRANE PROTEIN"/>
    <property type="match status" value="1"/>
</dbReference>
<dbReference type="Pfam" id="PF06161">
    <property type="entry name" value="DUF975"/>
    <property type="match status" value="1"/>
</dbReference>
<feature type="transmembrane region" description="Helical" evidence="1">
    <location>
        <begin position="114"/>
        <end position="142"/>
    </location>
</feature>
<organism evidence="2 3">
    <name type="scientific">Enterococcus sulfureus ATCC 49903</name>
    <dbReference type="NCBI Taxonomy" id="1140003"/>
    <lineage>
        <taxon>Bacteria</taxon>
        <taxon>Bacillati</taxon>
        <taxon>Bacillota</taxon>
        <taxon>Bacilli</taxon>
        <taxon>Lactobacillales</taxon>
        <taxon>Enterococcaceae</taxon>
        <taxon>Enterococcus</taxon>
    </lineage>
</organism>
<dbReference type="EMBL" id="ASWO01000001">
    <property type="protein sequence ID" value="EOT87586.1"/>
    <property type="molecule type" value="Genomic_DNA"/>
</dbReference>